<dbReference type="Pfam" id="PF00092">
    <property type="entry name" value="VWA"/>
    <property type="match status" value="1"/>
</dbReference>
<dbReference type="eggNOG" id="COG4245">
    <property type="taxonomic scope" value="Bacteria"/>
</dbReference>
<evidence type="ECO:0000313" key="3">
    <source>
        <dbReference type="Proteomes" id="UP000005010"/>
    </source>
</evidence>
<dbReference type="SUPFAM" id="SSF53300">
    <property type="entry name" value="vWA-like"/>
    <property type="match status" value="1"/>
</dbReference>
<dbReference type="STRING" id="182217.HCW_06860"/>
<dbReference type="PROSITE" id="PS50234">
    <property type="entry name" value="VWFA"/>
    <property type="match status" value="1"/>
</dbReference>
<feature type="domain" description="VWFA" evidence="1">
    <location>
        <begin position="36"/>
        <end position="194"/>
    </location>
</feature>
<dbReference type="Proteomes" id="UP000005010">
    <property type="component" value="Chromosome"/>
</dbReference>
<name>I0ENW1_HELC0</name>
<dbReference type="InterPro" id="IPR011392">
    <property type="entry name" value="Tellurite-R_TerY"/>
</dbReference>
<dbReference type="InterPro" id="IPR002035">
    <property type="entry name" value="VWF_A"/>
</dbReference>
<organism evidence="2 3">
    <name type="scientific">Helicobacter cetorum (strain ATCC BAA-429 / MIT 00-7128)</name>
    <dbReference type="NCBI Taxonomy" id="182217"/>
    <lineage>
        <taxon>Bacteria</taxon>
        <taxon>Pseudomonadati</taxon>
        <taxon>Campylobacterota</taxon>
        <taxon>Epsilonproteobacteria</taxon>
        <taxon>Campylobacterales</taxon>
        <taxon>Helicobacteraceae</taxon>
        <taxon>Helicobacter</taxon>
    </lineage>
</organism>
<dbReference type="KEGG" id="hce:HCW_06860"/>
<reference evidence="3" key="1">
    <citation type="submission" date="2012-04" db="EMBL/GenBank/DDBJ databases">
        <title>Complete genome sequence of Helicobacter cetorum strain MIT 00-7128.</title>
        <authorList>
            <person name="Kersulyte D."/>
            <person name="Berg D.E."/>
        </authorList>
    </citation>
    <scope>NUCLEOTIDE SEQUENCE [LARGE SCALE GENOMIC DNA]</scope>
    <source>
        <strain evidence="3">MIT 00-7128</strain>
    </source>
</reference>
<accession>I0ENW1</accession>
<keyword evidence="3" id="KW-1185">Reference proteome</keyword>
<evidence type="ECO:0000259" key="1">
    <source>
        <dbReference type="PROSITE" id="PS50234"/>
    </source>
</evidence>
<evidence type="ECO:0000313" key="2">
    <source>
        <dbReference type="EMBL" id="AFI04630.1"/>
    </source>
</evidence>
<protein>
    <submittedName>
        <fullName evidence="2">von Willebrand factor type A domain-containing protein</fullName>
    </submittedName>
</protein>
<dbReference type="InterPro" id="IPR036465">
    <property type="entry name" value="vWFA_dom_sf"/>
</dbReference>
<gene>
    <name evidence="2" type="ordered locus">HCW_06860</name>
</gene>
<dbReference type="SMART" id="SM00327">
    <property type="entry name" value="VWA"/>
    <property type="match status" value="1"/>
</dbReference>
<dbReference type="Gene3D" id="3.40.50.410">
    <property type="entry name" value="von Willebrand factor, type A domain"/>
    <property type="match status" value="1"/>
</dbReference>
<dbReference type="RefSeq" id="WP_014661497.1">
    <property type="nucleotide sequence ID" value="NC_017737.1"/>
</dbReference>
<dbReference type="AlphaFoldDB" id="I0ENW1"/>
<dbReference type="EMBL" id="CP003479">
    <property type="protein sequence ID" value="AFI04630.1"/>
    <property type="molecule type" value="Genomic_DNA"/>
</dbReference>
<sequence>MSDSVFDDYFGDNEEKKQEVFSEGDEEALNPNTRVPVCLCLDISSSMSGAPIDELNKGVQEFYKAINDDDDAKDSAEVCIVTFNSSTQVLEPFSSIKGNFTPPTLYASGMTAMGAGVELALNELEKRKAYYKSNGIDYYQPFMVLMTDGEPTDYINQATQKTCDLEAQKKLTILPIGIGGANMQILGQFSQLRQPMKLHGLDFKAFFQWLSKSVSVVSSSTAGNAVNLPNPSGWGSVVP</sequence>
<dbReference type="PATRIC" id="fig|182217.3.peg.1450"/>
<dbReference type="HOGENOM" id="CLU_082324_2_0_7"/>
<dbReference type="PIRSF" id="PIRSF020634">
    <property type="entry name" value="TerY_vWA"/>
    <property type="match status" value="1"/>
</dbReference>
<proteinExistence type="predicted"/>